<evidence type="ECO:0000256" key="3">
    <source>
        <dbReference type="RuleBase" id="RU000524"/>
    </source>
</evidence>
<dbReference type="SUPFAM" id="SSF50249">
    <property type="entry name" value="Nucleic acid-binding proteins"/>
    <property type="match status" value="1"/>
</dbReference>
<dbReference type="PIRSF" id="PIRSF002070">
    <property type="entry name" value="SSB"/>
    <property type="match status" value="1"/>
</dbReference>
<reference evidence="5" key="1">
    <citation type="submission" date="2020-04" db="EMBL/GenBank/DDBJ databases">
        <authorList>
            <person name="Zhang T."/>
        </authorList>
    </citation>
    <scope>NUCLEOTIDE SEQUENCE</scope>
    <source>
        <strain evidence="5">HKST-UBA15</strain>
    </source>
</reference>
<dbReference type="Proteomes" id="UP000745577">
    <property type="component" value="Unassembled WGS sequence"/>
</dbReference>
<dbReference type="EMBL" id="JAGQLL010000051">
    <property type="protein sequence ID" value="MCA9380345.1"/>
    <property type="molecule type" value="Genomic_DNA"/>
</dbReference>
<evidence type="ECO:0000313" key="6">
    <source>
        <dbReference type="Proteomes" id="UP000745577"/>
    </source>
</evidence>
<evidence type="ECO:0000256" key="4">
    <source>
        <dbReference type="SAM" id="MobiDB-lite"/>
    </source>
</evidence>
<dbReference type="PANTHER" id="PTHR10302:SF0">
    <property type="entry name" value="SINGLE-STRANDED DNA-BINDING PROTEIN, MITOCHONDRIAL"/>
    <property type="match status" value="1"/>
</dbReference>
<dbReference type="GO" id="GO:0009295">
    <property type="term" value="C:nucleoid"/>
    <property type="evidence" value="ECO:0007669"/>
    <property type="project" value="TreeGrafter"/>
</dbReference>
<accession>A0A955L1D4</accession>
<evidence type="ECO:0000313" key="5">
    <source>
        <dbReference type="EMBL" id="MCA9380345.1"/>
    </source>
</evidence>
<dbReference type="HAMAP" id="MF_00984">
    <property type="entry name" value="SSB"/>
    <property type="match status" value="1"/>
</dbReference>
<dbReference type="CDD" id="cd04496">
    <property type="entry name" value="SSB_OBF"/>
    <property type="match status" value="1"/>
</dbReference>
<organism evidence="5 6">
    <name type="scientific">Candidatus Dojkabacteria bacterium</name>
    <dbReference type="NCBI Taxonomy" id="2099670"/>
    <lineage>
        <taxon>Bacteria</taxon>
        <taxon>Candidatus Dojkabacteria</taxon>
    </lineage>
</organism>
<dbReference type="GO" id="GO:0003697">
    <property type="term" value="F:single-stranded DNA binding"/>
    <property type="evidence" value="ECO:0007669"/>
    <property type="project" value="InterPro"/>
</dbReference>
<dbReference type="AlphaFoldDB" id="A0A955L1D4"/>
<dbReference type="NCBIfam" id="TIGR00621">
    <property type="entry name" value="ssb"/>
    <property type="match status" value="1"/>
</dbReference>
<dbReference type="Gene3D" id="2.40.50.140">
    <property type="entry name" value="Nucleic acid-binding proteins"/>
    <property type="match status" value="1"/>
</dbReference>
<sequence length="148" mass="16523">DLNRAEIIGNITNDLNLRTTGTGTSVLSFGVATNRRYKSQNSDEWQEETNFHNVVVWGRQAENLAQRAKKGTRLYISGRLTTRSWDDQEGKKNYKTEIVAETISLISRYEQGPASSSEYDKSAPSKSKSTTSSASNAEEIIDPDDLPF</sequence>
<protein>
    <recommendedName>
        <fullName evidence="3">Single-stranded DNA-binding protein</fullName>
    </recommendedName>
</protein>
<evidence type="ECO:0000256" key="2">
    <source>
        <dbReference type="PROSITE-ProRule" id="PRU00252"/>
    </source>
</evidence>
<name>A0A955L1D4_9BACT</name>
<feature type="non-terminal residue" evidence="5">
    <location>
        <position position="1"/>
    </location>
</feature>
<dbReference type="PANTHER" id="PTHR10302">
    <property type="entry name" value="SINGLE-STRANDED DNA-BINDING PROTEIN"/>
    <property type="match status" value="1"/>
</dbReference>
<dbReference type="InterPro" id="IPR012340">
    <property type="entry name" value="NA-bd_OB-fold"/>
</dbReference>
<reference evidence="5" key="2">
    <citation type="journal article" date="2021" name="Microbiome">
        <title>Successional dynamics and alternative stable states in a saline activated sludge microbial community over 9 years.</title>
        <authorList>
            <person name="Wang Y."/>
            <person name="Ye J."/>
            <person name="Ju F."/>
            <person name="Liu L."/>
            <person name="Boyd J.A."/>
            <person name="Deng Y."/>
            <person name="Parks D.H."/>
            <person name="Jiang X."/>
            <person name="Yin X."/>
            <person name="Woodcroft B.J."/>
            <person name="Tyson G.W."/>
            <person name="Hugenholtz P."/>
            <person name="Polz M.F."/>
            <person name="Zhang T."/>
        </authorList>
    </citation>
    <scope>NUCLEOTIDE SEQUENCE</scope>
    <source>
        <strain evidence="5">HKST-UBA15</strain>
    </source>
</reference>
<dbReference type="PROSITE" id="PS50935">
    <property type="entry name" value="SSB"/>
    <property type="match status" value="1"/>
</dbReference>
<feature type="compositionally biased region" description="Acidic residues" evidence="4">
    <location>
        <begin position="139"/>
        <end position="148"/>
    </location>
</feature>
<proteinExistence type="inferred from homology"/>
<comment type="caution">
    <text evidence="5">The sequence shown here is derived from an EMBL/GenBank/DDBJ whole genome shotgun (WGS) entry which is preliminary data.</text>
</comment>
<dbReference type="Pfam" id="PF00436">
    <property type="entry name" value="SSB"/>
    <property type="match status" value="1"/>
</dbReference>
<dbReference type="InterPro" id="IPR011344">
    <property type="entry name" value="ssDNA-bd"/>
</dbReference>
<keyword evidence="1 2" id="KW-0238">DNA-binding</keyword>
<gene>
    <name evidence="5" type="ORF">KC675_04165</name>
</gene>
<feature type="region of interest" description="Disordered" evidence="4">
    <location>
        <begin position="110"/>
        <end position="148"/>
    </location>
</feature>
<dbReference type="GO" id="GO:0006260">
    <property type="term" value="P:DNA replication"/>
    <property type="evidence" value="ECO:0007669"/>
    <property type="project" value="InterPro"/>
</dbReference>
<evidence type="ECO:0000256" key="1">
    <source>
        <dbReference type="ARBA" id="ARBA00023125"/>
    </source>
</evidence>
<dbReference type="InterPro" id="IPR000424">
    <property type="entry name" value="Primosome_PriB/ssb"/>
</dbReference>
<feature type="compositionally biased region" description="Low complexity" evidence="4">
    <location>
        <begin position="124"/>
        <end position="135"/>
    </location>
</feature>